<evidence type="ECO:0000259" key="1">
    <source>
        <dbReference type="Pfam" id="PF11929"/>
    </source>
</evidence>
<dbReference type="SUPFAM" id="SSF48403">
    <property type="entry name" value="Ankyrin repeat"/>
    <property type="match status" value="1"/>
</dbReference>
<organism evidence="2 3">
    <name type="scientific">Trichomonas vaginalis (strain ATCC PRA-98 / G3)</name>
    <dbReference type="NCBI Taxonomy" id="412133"/>
    <lineage>
        <taxon>Eukaryota</taxon>
        <taxon>Metamonada</taxon>
        <taxon>Parabasalia</taxon>
        <taxon>Trichomonadida</taxon>
        <taxon>Trichomonadidae</taxon>
        <taxon>Trichomonas</taxon>
    </lineage>
</organism>
<name>A2DNL1_TRIV3</name>
<evidence type="ECO:0000313" key="3">
    <source>
        <dbReference type="Proteomes" id="UP000001542"/>
    </source>
</evidence>
<dbReference type="InterPro" id="IPR036770">
    <property type="entry name" value="Ankyrin_rpt-contain_sf"/>
</dbReference>
<gene>
    <name evidence="2" type="ORF">TVAG_113580</name>
</gene>
<dbReference type="eggNOG" id="ENOG502SBM3">
    <property type="taxonomic scope" value="Eukaryota"/>
</dbReference>
<keyword evidence="3" id="KW-1185">Reference proteome</keyword>
<accession>A2DNL1</accession>
<dbReference type="VEuPathDB" id="TrichDB:TVAG_114080"/>
<dbReference type="VEuPathDB" id="TrichDB:TVAGG3_0608490"/>
<sequence>MSDHDISPNSYSELRSMFKYYIDLYNTLYQLKTTNEQDLSSIYKKIKSDLIESKIYLPSKIMEHILNIIPFNNRYAKSYLYLAKLIFDDYDVRELRNIGNLDNGIYMFYKEYGIKLADYRFEDKAYIDIYAENTIYRAIMDNNIERFIFITENNNFDKDQKLEDDLHDLYFVTYEKLTLLELYCYYGAVDCFKLLRTKFNSKITQQCLQLSFLGGNAELMSECLKYQTPNKKCMECAIISHNIDFVSFLMNEYNIEIDLLSCGDFNNLESFLVYFDRTNNVDECFFFSNV</sequence>
<dbReference type="KEGG" id="tva:5463518"/>
<dbReference type="Proteomes" id="UP000001542">
    <property type="component" value="Unassembled WGS sequence"/>
</dbReference>
<dbReference type="PANTHER" id="PTHR24182:SF13">
    <property type="entry name" value="LD18443P"/>
    <property type="match status" value="1"/>
</dbReference>
<protein>
    <recommendedName>
        <fullName evidence="1">DUF3447 domain-containing protein</fullName>
    </recommendedName>
</protein>
<evidence type="ECO:0000313" key="2">
    <source>
        <dbReference type="EMBL" id="EAY18014.1"/>
    </source>
</evidence>
<dbReference type="EMBL" id="DS113223">
    <property type="protein sequence ID" value="EAY18014.1"/>
    <property type="molecule type" value="Genomic_DNA"/>
</dbReference>
<reference evidence="2" key="2">
    <citation type="journal article" date="2007" name="Science">
        <title>Draft genome sequence of the sexually transmitted pathogen Trichomonas vaginalis.</title>
        <authorList>
            <person name="Carlton J.M."/>
            <person name="Hirt R.P."/>
            <person name="Silva J.C."/>
            <person name="Delcher A.L."/>
            <person name="Schatz M."/>
            <person name="Zhao Q."/>
            <person name="Wortman J.R."/>
            <person name="Bidwell S.L."/>
            <person name="Alsmark U.C.M."/>
            <person name="Besteiro S."/>
            <person name="Sicheritz-Ponten T."/>
            <person name="Noel C.J."/>
            <person name="Dacks J.B."/>
            <person name="Foster P.G."/>
            <person name="Simillion C."/>
            <person name="Van de Peer Y."/>
            <person name="Miranda-Saavedra D."/>
            <person name="Barton G.J."/>
            <person name="Westrop G.D."/>
            <person name="Mueller S."/>
            <person name="Dessi D."/>
            <person name="Fiori P.L."/>
            <person name="Ren Q."/>
            <person name="Paulsen I."/>
            <person name="Zhang H."/>
            <person name="Bastida-Corcuera F.D."/>
            <person name="Simoes-Barbosa A."/>
            <person name="Brown M.T."/>
            <person name="Hayes R.D."/>
            <person name="Mukherjee M."/>
            <person name="Okumura C.Y."/>
            <person name="Schneider R."/>
            <person name="Smith A.J."/>
            <person name="Vanacova S."/>
            <person name="Villalvazo M."/>
            <person name="Haas B.J."/>
            <person name="Pertea M."/>
            <person name="Feldblyum T.V."/>
            <person name="Utterback T.R."/>
            <person name="Shu C.L."/>
            <person name="Osoegawa K."/>
            <person name="de Jong P.J."/>
            <person name="Hrdy I."/>
            <person name="Horvathova L."/>
            <person name="Zubacova Z."/>
            <person name="Dolezal P."/>
            <person name="Malik S.B."/>
            <person name="Logsdon J.M. Jr."/>
            <person name="Henze K."/>
            <person name="Gupta A."/>
            <person name="Wang C.C."/>
            <person name="Dunne R.L."/>
            <person name="Upcroft J.A."/>
            <person name="Upcroft P."/>
            <person name="White O."/>
            <person name="Salzberg S.L."/>
            <person name="Tang P."/>
            <person name="Chiu C.-H."/>
            <person name="Lee Y.-S."/>
            <person name="Embley T.M."/>
            <person name="Coombs G.H."/>
            <person name="Mottram J.C."/>
            <person name="Tachezy J."/>
            <person name="Fraser-Liggett C.M."/>
            <person name="Johnson P.J."/>
        </authorList>
    </citation>
    <scope>NUCLEOTIDE SEQUENCE [LARGE SCALE GENOMIC DNA]</scope>
    <source>
        <strain evidence="2">G3</strain>
    </source>
</reference>
<feature type="domain" description="DUF3447" evidence="1">
    <location>
        <begin position="199"/>
        <end position="274"/>
    </location>
</feature>
<reference evidence="2" key="1">
    <citation type="submission" date="2006-10" db="EMBL/GenBank/DDBJ databases">
        <authorList>
            <person name="Amadeo P."/>
            <person name="Zhao Q."/>
            <person name="Wortman J."/>
            <person name="Fraser-Liggett C."/>
            <person name="Carlton J."/>
        </authorList>
    </citation>
    <scope>NUCLEOTIDE SEQUENCE</scope>
    <source>
        <strain evidence="2">G3</strain>
    </source>
</reference>
<proteinExistence type="predicted"/>
<dbReference type="InterPro" id="IPR020683">
    <property type="entry name" value="DUF3447"/>
</dbReference>
<dbReference type="RefSeq" id="XP_001579000.1">
    <property type="nucleotide sequence ID" value="XM_001578950.1"/>
</dbReference>
<dbReference type="PANTHER" id="PTHR24182">
    <property type="entry name" value="ANKYRIN REPEAT AND SOCS BOX CONTAINING 4"/>
    <property type="match status" value="1"/>
</dbReference>
<dbReference type="AlphaFoldDB" id="A2DNL1"/>
<dbReference type="InParanoid" id="A2DNL1"/>
<dbReference type="Pfam" id="PF11929">
    <property type="entry name" value="DUF3447"/>
    <property type="match status" value="1"/>
</dbReference>